<reference evidence="3" key="2">
    <citation type="submission" date="2024-04" db="EMBL/GenBank/DDBJ databases">
        <authorList>
            <person name="Chen Y."/>
            <person name="Shah S."/>
            <person name="Dougan E. K."/>
            <person name="Thang M."/>
            <person name="Chan C."/>
        </authorList>
    </citation>
    <scope>NUCLEOTIDE SEQUENCE [LARGE SCALE GENOMIC DNA]</scope>
</reference>
<feature type="compositionally biased region" description="Pro residues" evidence="1">
    <location>
        <begin position="488"/>
        <end position="501"/>
    </location>
</feature>
<reference evidence="2" key="1">
    <citation type="submission" date="2022-10" db="EMBL/GenBank/DDBJ databases">
        <authorList>
            <person name="Chen Y."/>
            <person name="Dougan E. K."/>
            <person name="Chan C."/>
            <person name="Rhodes N."/>
            <person name="Thang M."/>
        </authorList>
    </citation>
    <scope>NUCLEOTIDE SEQUENCE</scope>
</reference>
<keyword evidence="5" id="KW-1185">Reference proteome</keyword>
<evidence type="ECO:0000313" key="2">
    <source>
        <dbReference type="EMBL" id="CAI3981913.1"/>
    </source>
</evidence>
<evidence type="ECO:0000313" key="3">
    <source>
        <dbReference type="EMBL" id="CAL1135288.1"/>
    </source>
</evidence>
<feature type="compositionally biased region" description="Basic and acidic residues" evidence="1">
    <location>
        <begin position="181"/>
        <end position="194"/>
    </location>
</feature>
<dbReference type="AlphaFoldDB" id="A0A9P1BZ55"/>
<gene>
    <name evidence="2" type="ORF">C1SCF055_LOCUS9657</name>
</gene>
<dbReference type="EMBL" id="CAMXCT020000669">
    <property type="protein sequence ID" value="CAL1135288.1"/>
    <property type="molecule type" value="Genomic_DNA"/>
</dbReference>
<dbReference type="EMBL" id="CAMXCT030000669">
    <property type="protein sequence ID" value="CAL4769225.1"/>
    <property type="molecule type" value="Genomic_DNA"/>
</dbReference>
<feature type="compositionally biased region" description="Basic and acidic residues" evidence="1">
    <location>
        <begin position="223"/>
        <end position="232"/>
    </location>
</feature>
<name>A0A9P1BZ55_9DINO</name>
<evidence type="ECO:0000313" key="4">
    <source>
        <dbReference type="EMBL" id="CAL4769225.1"/>
    </source>
</evidence>
<accession>A0A9P1BZ55</accession>
<dbReference type="Gene3D" id="1.20.120.330">
    <property type="entry name" value="Nucleotidyltransferases domain 2"/>
    <property type="match status" value="1"/>
</dbReference>
<organism evidence="2">
    <name type="scientific">Cladocopium goreaui</name>
    <dbReference type="NCBI Taxonomy" id="2562237"/>
    <lineage>
        <taxon>Eukaryota</taxon>
        <taxon>Sar</taxon>
        <taxon>Alveolata</taxon>
        <taxon>Dinophyceae</taxon>
        <taxon>Suessiales</taxon>
        <taxon>Symbiodiniaceae</taxon>
        <taxon>Cladocopium</taxon>
    </lineage>
</organism>
<protein>
    <submittedName>
        <fullName evidence="4">Protein NO VEIN C-terminal domain-containing protein</fullName>
    </submittedName>
</protein>
<feature type="region of interest" description="Disordered" evidence="1">
    <location>
        <begin position="178"/>
        <end position="236"/>
    </location>
</feature>
<dbReference type="OrthoDB" id="10319357at2759"/>
<sequence length="649" mass="72335">MARVPVCFQLPGRLGRPATAPRTDLQQAASWLRQAEIDLQAMFKMASNSEGPFPCHAMTAASLAALAAQVVDMALKSAMLRLQGLTHEEIVGHHFSVLHRRLQHAAVRHTKEDLPGDVCDMERLKSIYLATHPTHSSAHEVATQHQRNGLCMKDAKRAGVIARQIFDWVKALSESLQDIPGKGKGEARDTKVRELEEDGISSGGSSGSYGHDFEDDSPNSALETREIKETRRNQRMPVEVWTASELKEEALPKVSFMPAEPEEDVQPEETVLSQKNASLCRGTTEDVLDGLETVVQYTNMACRLRAKGLMPRAIRMMERALMISHRFGQGHPALALETCKVRLNFAAYLSESFRNREAIKAIKEAQESLGRLVQWAAQCPEESAAQALGREACNLRCCALVAEAMALDLLEDGKPPPEEISEELKEMARVTISSMPADHPLRSLVRRALGSHTARPTGQKKKLPKKSVSNLILKLAGAQKGGEGPFAAPEPEPDVPTPETPVTPVAKQLKYAETPSRHKPGAEEQDVFKQYLRDLELARVAHLLSLSDDWEMQARKKLDNCRRKARFELELVDLELKEKRYSHQGHKVFMQQLQKMNKSASDPNIRRAARKDKTAPETFHLKKLSRKIKIYDIYAKPVPATSPKSKVDQ</sequence>
<dbReference type="EMBL" id="CAMXCT010000669">
    <property type="protein sequence ID" value="CAI3981913.1"/>
    <property type="molecule type" value="Genomic_DNA"/>
</dbReference>
<dbReference type="Proteomes" id="UP001152797">
    <property type="component" value="Unassembled WGS sequence"/>
</dbReference>
<evidence type="ECO:0000256" key="1">
    <source>
        <dbReference type="SAM" id="MobiDB-lite"/>
    </source>
</evidence>
<evidence type="ECO:0000313" key="5">
    <source>
        <dbReference type="Proteomes" id="UP001152797"/>
    </source>
</evidence>
<proteinExistence type="predicted"/>
<feature type="region of interest" description="Disordered" evidence="1">
    <location>
        <begin position="479"/>
        <end position="501"/>
    </location>
</feature>
<comment type="caution">
    <text evidence="2">The sequence shown here is derived from an EMBL/GenBank/DDBJ whole genome shotgun (WGS) entry which is preliminary data.</text>
</comment>